<dbReference type="RefSeq" id="WP_003094208.1">
    <property type="nucleotide sequence ID" value="NZ_CAADKH010000661.1"/>
</dbReference>
<dbReference type="Gene3D" id="1.20.5.4090">
    <property type="match status" value="1"/>
</dbReference>
<organism evidence="1 2">
    <name type="scientific">Pseudomonas aeruginosa</name>
    <dbReference type="NCBI Taxonomy" id="287"/>
    <lineage>
        <taxon>Bacteria</taxon>
        <taxon>Pseudomonadati</taxon>
        <taxon>Pseudomonadota</taxon>
        <taxon>Gammaproteobacteria</taxon>
        <taxon>Pseudomonadales</taxon>
        <taxon>Pseudomonadaceae</taxon>
        <taxon>Pseudomonas</taxon>
    </lineage>
</organism>
<comment type="caution">
    <text evidence="1">The sequence shown here is derived from an EMBL/GenBank/DDBJ whole genome shotgun (WGS) entry which is preliminary data.</text>
</comment>
<accession>A0A0G5LKP7</accession>
<name>A0A0G5LKP7_PSEAI</name>
<dbReference type="AlphaFoldDB" id="A0A0G5LKP7"/>
<sequence>MARKASTPKIDPMPEINQEAFQEDMNAVGVLGAIAQGMHEERDLVNQLLGQAQMADAFAKFSVTVTTSKLAYVKENKLYRALKGMKSGHGDQFLTGTWEEFCDLLGRSREQVDRDIANLRAFGEEALESMSRMGIGYRELRQWRKLPEDARSALIEAAKQGNKDAVEYLAEELIATHTKEKAALEKQVEDLRADNEALGERMARKSRELDETVHELEKTKRRIQTMKADEAEKELRQEATAIAFEAEADISGKLREAFSVMLDHAEKTGTDPRTFQAGLVRHLEKLLLQIREEFQLPDGEAPDDISEFGWIEQMGKSQPAGVAED</sequence>
<evidence type="ECO:0000313" key="1">
    <source>
        <dbReference type="EMBL" id="OTI60955.1"/>
    </source>
</evidence>
<gene>
    <name evidence="1" type="ORF">CAZ10_17920</name>
</gene>
<protein>
    <submittedName>
        <fullName evidence="1">Uncharacterized protein</fullName>
    </submittedName>
</protein>
<dbReference type="Proteomes" id="UP000194857">
    <property type="component" value="Unassembled WGS sequence"/>
</dbReference>
<proteinExistence type="predicted"/>
<dbReference type="EMBL" id="NFFZ01000008">
    <property type="protein sequence ID" value="OTI60955.1"/>
    <property type="molecule type" value="Genomic_DNA"/>
</dbReference>
<reference evidence="1 2" key="1">
    <citation type="submission" date="2017-05" db="EMBL/GenBank/DDBJ databases">
        <authorList>
            <person name="Song R."/>
            <person name="Chenine A.L."/>
            <person name="Ruprecht R.M."/>
        </authorList>
    </citation>
    <scope>NUCLEOTIDE SEQUENCE [LARGE SCALE GENOMIC DNA]</scope>
    <source>
        <strain evidence="1 2">S567_C10_BS</strain>
    </source>
</reference>
<evidence type="ECO:0000313" key="2">
    <source>
        <dbReference type="Proteomes" id="UP000194857"/>
    </source>
</evidence>